<sequence length="341" mass="38490">MSKSYFRESSSSKRAASPSLDAPPPKRKLPWLMSQATSPTMSRHSSQELKSALEASKFPALSFYIPSIFTIHHNILVHYSRHFRKMLDADPKSHKVGIFGCHTAFGLLQNWFYTQKIEGPAGEIKLMEYVKLWKLSQALGIEDLKHPLFDRIMSTKPSTDDESGNTLRDFQIMAYEGTEKDFRESAISKTFAAMKRANTAQIYEDMPEAMRTPFTLALMHKSTCLLGWDSDVGLTRATGATGNLLAQVPDVTDGEKKKKRQRGNETTTGQHGCSNTEGSHRSDDEDYDELDDVIIPETELYDHDDYIQAQLEAQAWAKDMEPYHESSSVSDDESGDHEYSD</sequence>
<name>A0ABR4CBR2_9HELO</name>
<dbReference type="Gene3D" id="3.30.710.10">
    <property type="entry name" value="Potassium Channel Kv1.1, Chain A"/>
    <property type="match status" value="1"/>
</dbReference>
<feature type="compositionally biased region" description="Polar residues" evidence="1">
    <location>
        <begin position="264"/>
        <end position="277"/>
    </location>
</feature>
<gene>
    <name evidence="2" type="ORF">VTL71DRAFT_1330</name>
</gene>
<feature type="region of interest" description="Disordered" evidence="1">
    <location>
        <begin position="318"/>
        <end position="341"/>
    </location>
</feature>
<proteinExistence type="predicted"/>
<evidence type="ECO:0000313" key="2">
    <source>
        <dbReference type="EMBL" id="KAL2066906.1"/>
    </source>
</evidence>
<reference evidence="2 3" key="1">
    <citation type="journal article" date="2024" name="Commun. Biol.">
        <title>Comparative genomic analysis of thermophilic fungi reveals convergent evolutionary adaptations and gene losses.</title>
        <authorList>
            <person name="Steindorff A.S."/>
            <person name="Aguilar-Pontes M.V."/>
            <person name="Robinson A.J."/>
            <person name="Andreopoulos B."/>
            <person name="LaButti K."/>
            <person name="Kuo A."/>
            <person name="Mondo S."/>
            <person name="Riley R."/>
            <person name="Otillar R."/>
            <person name="Haridas S."/>
            <person name="Lipzen A."/>
            <person name="Grimwood J."/>
            <person name="Schmutz J."/>
            <person name="Clum A."/>
            <person name="Reid I.D."/>
            <person name="Moisan M.C."/>
            <person name="Butler G."/>
            <person name="Nguyen T.T.M."/>
            <person name="Dewar K."/>
            <person name="Conant G."/>
            <person name="Drula E."/>
            <person name="Henrissat B."/>
            <person name="Hansel C."/>
            <person name="Singer S."/>
            <person name="Hutchinson M.I."/>
            <person name="de Vries R.P."/>
            <person name="Natvig D.O."/>
            <person name="Powell A.J."/>
            <person name="Tsang A."/>
            <person name="Grigoriev I.V."/>
        </authorList>
    </citation>
    <scope>NUCLEOTIDE SEQUENCE [LARGE SCALE GENOMIC DNA]</scope>
    <source>
        <strain evidence="2 3">CBS 494.80</strain>
    </source>
</reference>
<keyword evidence="3" id="KW-1185">Reference proteome</keyword>
<comment type="caution">
    <text evidence="2">The sequence shown here is derived from an EMBL/GenBank/DDBJ whole genome shotgun (WGS) entry which is preliminary data.</text>
</comment>
<feature type="region of interest" description="Disordered" evidence="1">
    <location>
        <begin position="246"/>
        <end position="287"/>
    </location>
</feature>
<organism evidence="2 3">
    <name type="scientific">Oculimacula yallundae</name>
    <dbReference type="NCBI Taxonomy" id="86028"/>
    <lineage>
        <taxon>Eukaryota</taxon>
        <taxon>Fungi</taxon>
        <taxon>Dikarya</taxon>
        <taxon>Ascomycota</taxon>
        <taxon>Pezizomycotina</taxon>
        <taxon>Leotiomycetes</taxon>
        <taxon>Helotiales</taxon>
        <taxon>Ploettnerulaceae</taxon>
        <taxon>Oculimacula</taxon>
    </lineage>
</organism>
<evidence type="ECO:0000313" key="3">
    <source>
        <dbReference type="Proteomes" id="UP001595075"/>
    </source>
</evidence>
<protein>
    <recommendedName>
        <fullName evidence="4">BTB domain-containing protein</fullName>
    </recommendedName>
</protein>
<accession>A0ABR4CBR2</accession>
<evidence type="ECO:0000256" key="1">
    <source>
        <dbReference type="SAM" id="MobiDB-lite"/>
    </source>
</evidence>
<feature type="region of interest" description="Disordered" evidence="1">
    <location>
        <begin position="1"/>
        <end position="30"/>
    </location>
</feature>
<evidence type="ECO:0008006" key="4">
    <source>
        <dbReference type="Google" id="ProtNLM"/>
    </source>
</evidence>
<dbReference type="InterPro" id="IPR011333">
    <property type="entry name" value="SKP1/BTB/POZ_sf"/>
</dbReference>
<dbReference type="Proteomes" id="UP001595075">
    <property type="component" value="Unassembled WGS sequence"/>
</dbReference>
<dbReference type="EMBL" id="JAZHXI010000010">
    <property type="protein sequence ID" value="KAL2066906.1"/>
    <property type="molecule type" value="Genomic_DNA"/>
</dbReference>
<feature type="compositionally biased region" description="Low complexity" evidence="1">
    <location>
        <begin position="1"/>
        <end position="19"/>
    </location>
</feature>